<evidence type="ECO:0000256" key="2">
    <source>
        <dbReference type="ARBA" id="ARBA00022771"/>
    </source>
</evidence>
<feature type="non-terminal residue" evidence="6">
    <location>
        <position position="148"/>
    </location>
</feature>
<dbReference type="PANTHER" id="PTHR15090:SF8">
    <property type="entry name" value="ZZ-TYPE ZINC FINGER-CONTAINING PROTEIN"/>
    <property type="match status" value="1"/>
</dbReference>
<keyword evidence="3" id="KW-0862">Zinc</keyword>
<accession>A0AAN5D8J5</accession>
<keyword evidence="1" id="KW-0479">Metal-binding</keyword>
<dbReference type="InterPro" id="IPR000433">
    <property type="entry name" value="Znf_ZZ"/>
</dbReference>
<keyword evidence="2" id="KW-0863">Zinc-finger</keyword>
<dbReference type="Pfam" id="PF00564">
    <property type="entry name" value="PB1"/>
    <property type="match status" value="1"/>
</dbReference>
<feature type="non-terminal residue" evidence="6">
    <location>
        <position position="1"/>
    </location>
</feature>
<evidence type="ECO:0000259" key="5">
    <source>
        <dbReference type="Pfam" id="PF00569"/>
    </source>
</evidence>
<dbReference type="InterPro" id="IPR052260">
    <property type="entry name" value="Autophagy_Rcpt_SigReg"/>
</dbReference>
<organism evidence="6 7">
    <name type="scientific">Pristionchus mayeri</name>
    <dbReference type="NCBI Taxonomy" id="1317129"/>
    <lineage>
        <taxon>Eukaryota</taxon>
        <taxon>Metazoa</taxon>
        <taxon>Ecdysozoa</taxon>
        <taxon>Nematoda</taxon>
        <taxon>Chromadorea</taxon>
        <taxon>Rhabditida</taxon>
        <taxon>Rhabditina</taxon>
        <taxon>Diplogasteromorpha</taxon>
        <taxon>Diplogasteroidea</taxon>
        <taxon>Neodiplogasteridae</taxon>
        <taxon>Pristionchus</taxon>
    </lineage>
</organism>
<evidence type="ECO:0000256" key="1">
    <source>
        <dbReference type="ARBA" id="ARBA00022723"/>
    </source>
</evidence>
<evidence type="ECO:0000256" key="3">
    <source>
        <dbReference type="ARBA" id="ARBA00022833"/>
    </source>
</evidence>
<sequence length="148" mass="16355">SMSGKKIHFKVNHGGITRRFALSRDAEDLISALKARVLEIIGAEDVQLYWRDEDSQIVLGNEDDMNAAIDYAETKNKLGCVSIETGAIIEKRGLEVRKDVTMEESKAAFGGNGFQCDGCLGWLGEKNGGRFMCTICDNFDFCSQCFAK</sequence>
<evidence type="ECO:0000313" key="6">
    <source>
        <dbReference type="EMBL" id="GMR58429.1"/>
    </source>
</evidence>
<dbReference type="Gene3D" id="3.30.60.90">
    <property type="match status" value="1"/>
</dbReference>
<dbReference type="Gene3D" id="3.10.20.90">
    <property type="entry name" value="Phosphatidylinositol 3-kinase Catalytic Subunit, Chain A, domain 1"/>
    <property type="match status" value="1"/>
</dbReference>
<protein>
    <recommendedName>
        <fullName evidence="8">PB1 domain-containing protein</fullName>
    </recommendedName>
</protein>
<evidence type="ECO:0000259" key="4">
    <source>
        <dbReference type="Pfam" id="PF00564"/>
    </source>
</evidence>
<dbReference type="CDD" id="cd05992">
    <property type="entry name" value="PB1"/>
    <property type="match status" value="1"/>
</dbReference>
<dbReference type="InterPro" id="IPR043145">
    <property type="entry name" value="Znf_ZZ_sf"/>
</dbReference>
<dbReference type="GO" id="GO:0008270">
    <property type="term" value="F:zinc ion binding"/>
    <property type="evidence" value="ECO:0007669"/>
    <property type="project" value="UniProtKB-KW"/>
</dbReference>
<feature type="domain" description="ZZ-type" evidence="5">
    <location>
        <begin position="112"/>
        <end position="147"/>
    </location>
</feature>
<dbReference type="Pfam" id="PF00569">
    <property type="entry name" value="ZZ"/>
    <property type="match status" value="1"/>
</dbReference>
<dbReference type="InterPro" id="IPR000270">
    <property type="entry name" value="PB1_dom"/>
</dbReference>
<evidence type="ECO:0000313" key="7">
    <source>
        <dbReference type="Proteomes" id="UP001328107"/>
    </source>
</evidence>
<keyword evidence="7" id="KW-1185">Reference proteome</keyword>
<name>A0AAN5D8J5_9BILA</name>
<dbReference type="PANTHER" id="PTHR15090">
    <property type="entry name" value="SEQUESTOSOME 1-RELATED"/>
    <property type="match status" value="1"/>
</dbReference>
<comment type="caution">
    <text evidence="6">The sequence shown here is derived from an EMBL/GenBank/DDBJ whole genome shotgun (WGS) entry which is preliminary data.</text>
</comment>
<reference evidence="7" key="1">
    <citation type="submission" date="2022-10" db="EMBL/GenBank/DDBJ databases">
        <title>Genome assembly of Pristionchus species.</title>
        <authorList>
            <person name="Yoshida K."/>
            <person name="Sommer R.J."/>
        </authorList>
    </citation>
    <scope>NUCLEOTIDE SEQUENCE [LARGE SCALE GENOMIC DNA]</scope>
    <source>
        <strain evidence="7">RS5460</strain>
    </source>
</reference>
<feature type="domain" description="PB1" evidence="4">
    <location>
        <begin position="8"/>
        <end position="74"/>
    </location>
</feature>
<evidence type="ECO:0008006" key="8">
    <source>
        <dbReference type="Google" id="ProtNLM"/>
    </source>
</evidence>
<dbReference type="SUPFAM" id="SSF54277">
    <property type="entry name" value="CAD &amp; PB1 domains"/>
    <property type="match status" value="1"/>
</dbReference>
<dbReference type="FunFam" id="3.10.20.90:FF:000072">
    <property type="entry name" value="Next to BRCA1 gene 1 protein"/>
    <property type="match status" value="1"/>
</dbReference>
<dbReference type="EMBL" id="BTRK01000006">
    <property type="protein sequence ID" value="GMR58429.1"/>
    <property type="molecule type" value="Genomic_DNA"/>
</dbReference>
<dbReference type="SUPFAM" id="SSF57850">
    <property type="entry name" value="RING/U-box"/>
    <property type="match status" value="1"/>
</dbReference>
<dbReference type="Proteomes" id="UP001328107">
    <property type="component" value="Unassembled WGS sequence"/>
</dbReference>
<gene>
    <name evidence="6" type="ORF">PMAYCL1PPCAC_28624</name>
</gene>
<dbReference type="AlphaFoldDB" id="A0AAN5D8J5"/>
<proteinExistence type="predicted"/>